<dbReference type="InterPro" id="IPR005537">
    <property type="entry name" value="RAMP_III_fam"/>
</dbReference>
<dbReference type="RefSeq" id="WP_094925707.1">
    <property type="nucleotide sequence ID" value="NZ_NPIA01000007.1"/>
</dbReference>
<evidence type="ECO:0000259" key="2">
    <source>
        <dbReference type="Pfam" id="PF03787"/>
    </source>
</evidence>
<evidence type="ECO:0000313" key="4">
    <source>
        <dbReference type="Proteomes" id="UP000217083"/>
    </source>
</evidence>
<dbReference type="EMBL" id="NPIA01000007">
    <property type="protein sequence ID" value="OZM56252.1"/>
    <property type="molecule type" value="Genomic_DNA"/>
</dbReference>
<reference evidence="3 4" key="2">
    <citation type="submission" date="2017-09" db="EMBL/GenBank/DDBJ databases">
        <title>Bacillus patelloidae sp. nov., isolated from the intestinal tract of a marine limpet.</title>
        <authorList>
            <person name="Liu R."/>
            <person name="Dong C."/>
            <person name="Shao Z."/>
        </authorList>
    </citation>
    <scope>NUCLEOTIDE SEQUENCE [LARGE SCALE GENOMIC DNA]</scope>
    <source>
        <strain evidence="3 4">SA5d-4</strain>
    </source>
</reference>
<feature type="domain" description="CRISPR type III-associated protein" evidence="2">
    <location>
        <begin position="32"/>
        <end position="241"/>
    </location>
</feature>
<comment type="caution">
    <text evidence="3">The sequence shown here is derived from an EMBL/GenBank/DDBJ whole genome shotgun (WGS) entry which is preliminary data.</text>
</comment>
<evidence type="ECO:0000313" key="3">
    <source>
        <dbReference type="EMBL" id="OZM56252.1"/>
    </source>
</evidence>
<evidence type="ECO:0000256" key="1">
    <source>
        <dbReference type="ARBA" id="ARBA00023118"/>
    </source>
</evidence>
<dbReference type="Proteomes" id="UP000217083">
    <property type="component" value="Unassembled WGS sequence"/>
</dbReference>
<keyword evidence="1" id="KW-0051">Antiviral defense</keyword>
<dbReference type="AlphaFoldDB" id="A0A263BRP9"/>
<dbReference type="GO" id="GO:0051607">
    <property type="term" value="P:defense response to virus"/>
    <property type="evidence" value="ECO:0007669"/>
    <property type="project" value="UniProtKB-KW"/>
</dbReference>
<proteinExistence type="predicted"/>
<protein>
    <recommendedName>
        <fullName evidence="2">CRISPR type III-associated protein domain-containing protein</fullName>
    </recommendedName>
</protein>
<organism evidence="3 4">
    <name type="scientific">Lottiidibacillus patelloidae</name>
    <dbReference type="NCBI Taxonomy" id="2670334"/>
    <lineage>
        <taxon>Bacteria</taxon>
        <taxon>Bacillati</taxon>
        <taxon>Bacillota</taxon>
        <taxon>Bacilli</taxon>
        <taxon>Bacillales</taxon>
        <taxon>Bacillaceae</taxon>
        <taxon>Lottiidibacillus</taxon>
    </lineage>
</organism>
<name>A0A263BRP9_9BACI</name>
<sequence length="411" mass="46979">MDKTYYLITLETASPLVLSNRPSSGDSSVFHSLEYIPGASIRGAFIQLMKQLDKYQDEVAVTKEVKDLFVEEGYRFGNFHPANSSLLPLTAVSCKQFPGFVSEDFEKNHGVRDSLLDNYLNTKEYNSASFECNHETEGGKVCQSPLLPYDRPITALEDYQLEGFLYQDARLVNKLQTGHIAIDPITQTNKKGHIFFENTIDIEEIFEGIIEVPREHKAVFENVMNINATLRVGSKRTSGFGMLNVTNCQEVNERIPTEGNPSLNKSLEERWKDFQSLCREKNVIKQDEFAFSITCMSDAILKDNWFRYRTDLTKDLLENYTNLTIPDFTLEYSQVSTKQISGWNQMWKTALDDEVGIKVGSSYLFKSKEGSDEEWIDLLGKIENMPIGERTYDGFGTVFVCHPFHLQMEEV</sequence>
<accession>A0A263BRP9</accession>
<keyword evidence="4" id="KW-1185">Reference proteome</keyword>
<reference evidence="4" key="1">
    <citation type="submission" date="2017-08" db="EMBL/GenBank/DDBJ databases">
        <authorList>
            <person name="Huang Z."/>
        </authorList>
    </citation>
    <scope>NUCLEOTIDE SEQUENCE [LARGE SCALE GENOMIC DNA]</scope>
    <source>
        <strain evidence="4">SA5d-4</strain>
    </source>
</reference>
<dbReference type="Pfam" id="PF03787">
    <property type="entry name" value="RAMPs"/>
    <property type="match status" value="1"/>
</dbReference>
<gene>
    <name evidence="3" type="ORF">CIB95_12575</name>
</gene>